<evidence type="ECO:0008006" key="9">
    <source>
        <dbReference type="Google" id="ProtNLM"/>
    </source>
</evidence>
<organism evidence="7 8">
    <name type="scientific">Strongylus vulgaris</name>
    <name type="common">Blood worm</name>
    <dbReference type="NCBI Taxonomy" id="40348"/>
    <lineage>
        <taxon>Eukaryota</taxon>
        <taxon>Metazoa</taxon>
        <taxon>Ecdysozoa</taxon>
        <taxon>Nematoda</taxon>
        <taxon>Chromadorea</taxon>
        <taxon>Rhabditida</taxon>
        <taxon>Rhabditina</taxon>
        <taxon>Rhabditomorpha</taxon>
        <taxon>Strongyloidea</taxon>
        <taxon>Strongylidae</taxon>
        <taxon>Strongylus</taxon>
    </lineage>
</organism>
<evidence type="ECO:0000256" key="3">
    <source>
        <dbReference type="ARBA" id="ARBA00022692"/>
    </source>
</evidence>
<keyword evidence="4 6" id="KW-1133">Transmembrane helix</keyword>
<comment type="similarity">
    <text evidence="2">Belongs to the TMEM144 family.</text>
</comment>
<dbReference type="GO" id="GO:0015144">
    <property type="term" value="F:carbohydrate transmembrane transporter activity"/>
    <property type="evidence" value="ECO:0007669"/>
    <property type="project" value="InterPro"/>
</dbReference>
<evidence type="ECO:0000256" key="6">
    <source>
        <dbReference type="SAM" id="Phobius"/>
    </source>
</evidence>
<dbReference type="Proteomes" id="UP000270094">
    <property type="component" value="Unassembled WGS sequence"/>
</dbReference>
<evidence type="ECO:0000256" key="5">
    <source>
        <dbReference type="ARBA" id="ARBA00023136"/>
    </source>
</evidence>
<keyword evidence="3 6" id="KW-0812">Transmembrane</keyword>
<dbReference type="PANTHER" id="PTHR16119:SF16">
    <property type="entry name" value="TRANSMEMBRANE PROTEIN 144 HOMOLOG"/>
    <property type="match status" value="1"/>
</dbReference>
<dbReference type="Gene3D" id="1.10.3730.20">
    <property type="match status" value="1"/>
</dbReference>
<keyword evidence="8" id="KW-1185">Reference proteome</keyword>
<evidence type="ECO:0000256" key="4">
    <source>
        <dbReference type="ARBA" id="ARBA00022989"/>
    </source>
</evidence>
<sequence>MEEGGKSHPDKFPDAPADSISYLFSYYCGGLCIAVCTFIIYSLIKKNKPWINPSGAVPTMLGGAIFSIGMSAFVTAIDMLDQAIAYPICAMAPGLVVSSWSIFYFKEITGRRNLIWLTTAYGLTLIGVMLITVSKEVSLV</sequence>
<protein>
    <recommendedName>
        <fullName evidence="9">EamA domain-containing protein</fullName>
    </recommendedName>
</protein>
<dbReference type="AlphaFoldDB" id="A0A3P7JBG1"/>
<feature type="transmembrane region" description="Helical" evidence="6">
    <location>
        <begin position="83"/>
        <end position="105"/>
    </location>
</feature>
<evidence type="ECO:0000256" key="1">
    <source>
        <dbReference type="ARBA" id="ARBA00004141"/>
    </source>
</evidence>
<dbReference type="InterPro" id="IPR012435">
    <property type="entry name" value="TMEM144"/>
</dbReference>
<feature type="transmembrane region" description="Helical" evidence="6">
    <location>
        <begin position="114"/>
        <end position="133"/>
    </location>
</feature>
<feature type="transmembrane region" description="Helical" evidence="6">
    <location>
        <begin position="20"/>
        <end position="44"/>
    </location>
</feature>
<evidence type="ECO:0000256" key="2">
    <source>
        <dbReference type="ARBA" id="ARBA00005731"/>
    </source>
</evidence>
<dbReference type="EMBL" id="UYYB01095230">
    <property type="protein sequence ID" value="VDM75354.1"/>
    <property type="molecule type" value="Genomic_DNA"/>
</dbReference>
<comment type="subcellular location">
    <subcellularLocation>
        <location evidence="1">Membrane</location>
        <topology evidence="1">Multi-pass membrane protein</topology>
    </subcellularLocation>
</comment>
<reference evidence="7 8" key="1">
    <citation type="submission" date="2018-11" db="EMBL/GenBank/DDBJ databases">
        <authorList>
            <consortium name="Pathogen Informatics"/>
        </authorList>
    </citation>
    <scope>NUCLEOTIDE SEQUENCE [LARGE SCALE GENOMIC DNA]</scope>
</reference>
<dbReference type="OrthoDB" id="426527at2759"/>
<evidence type="ECO:0000313" key="8">
    <source>
        <dbReference type="Proteomes" id="UP000270094"/>
    </source>
</evidence>
<feature type="transmembrane region" description="Helical" evidence="6">
    <location>
        <begin position="56"/>
        <end position="77"/>
    </location>
</feature>
<dbReference type="Pfam" id="PF07857">
    <property type="entry name" value="TMEM144"/>
    <property type="match status" value="1"/>
</dbReference>
<gene>
    <name evidence="7" type="ORF">SVUK_LOCUS10352</name>
</gene>
<name>A0A3P7JBG1_STRVU</name>
<dbReference type="GO" id="GO:0016020">
    <property type="term" value="C:membrane"/>
    <property type="evidence" value="ECO:0007669"/>
    <property type="project" value="UniProtKB-SubCell"/>
</dbReference>
<evidence type="ECO:0000313" key="7">
    <source>
        <dbReference type="EMBL" id="VDM75354.1"/>
    </source>
</evidence>
<proteinExistence type="inferred from homology"/>
<dbReference type="InterPro" id="IPR010651">
    <property type="entry name" value="Sugar_transport"/>
</dbReference>
<dbReference type="PANTHER" id="PTHR16119">
    <property type="entry name" value="TRANSMEMBRANE PROTEIN 144"/>
    <property type="match status" value="1"/>
</dbReference>
<keyword evidence="5 6" id="KW-0472">Membrane</keyword>
<accession>A0A3P7JBG1</accession>